<sequence>MALPSGWRYPLVHAYRDDRHSRRQPRPARSRSRPRARLARPPRHLRQRPAGVGPDQRERRRTRPVPVDAPGRRQRLAGGPDRRDGRLPRRRGPGAPAASRGLRPRPGGPVPLRHRRLPGAGDRRIARAPVRAALPGDGGLGRVRRGGRGAPVAAPRGRGVPGEVHRLARLQRRDHTRHGRVRRPPRADTRADSEGHAAQRRPGRHRDGHLRGAVLRAGRGGRRVDPAGRRREGGARVARLGLHTPTRVLPGSA</sequence>
<name>A0ABU2AV78_9ACTN</name>
<accession>A0ABU2AV78</accession>
<feature type="compositionally biased region" description="Basic residues" evidence="1">
    <location>
        <begin position="173"/>
        <end position="184"/>
    </location>
</feature>
<feature type="compositionally biased region" description="Basic and acidic residues" evidence="1">
    <location>
        <begin position="222"/>
        <end position="234"/>
    </location>
</feature>
<keyword evidence="3" id="KW-1185">Reference proteome</keyword>
<reference evidence="2 3" key="1">
    <citation type="submission" date="2023-07" db="EMBL/GenBank/DDBJ databases">
        <title>Sequencing the genomes of 1000 actinobacteria strains.</title>
        <authorList>
            <person name="Klenk H.-P."/>
        </authorList>
    </citation>
    <scope>NUCLEOTIDE SEQUENCE [LARGE SCALE GENOMIC DNA]</scope>
    <source>
        <strain evidence="2 3">DSM 44724</strain>
    </source>
</reference>
<organism evidence="2 3">
    <name type="scientific">Glycomyces lechevalierae</name>
    <dbReference type="NCBI Taxonomy" id="256034"/>
    <lineage>
        <taxon>Bacteria</taxon>
        <taxon>Bacillati</taxon>
        <taxon>Actinomycetota</taxon>
        <taxon>Actinomycetes</taxon>
        <taxon>Glycomycetales</taxon>
        <taxon>Glycomycetaceae</taxon>
        <taxon>Glycomyces</taxon>
    </lineage>
</organism>
<feature type="region of interest" description="Disordered" evidence="1">
    <location>
        <begin position="131"/>
        <end position="160"/>
    </location>
</feature>
<evidence type="ECO:0000313" key="2">
    <source>
        <dbReference type="EMBL" id="MDR7341114.1"/>
    </source>
</evidence>
<dbReference type="EMBL" id="JAVDYD010000001">
    <property type="protein sequence ID" value="MDR7341114.1"/>
    <property type="molecule type" value="Genomic_DNA"/>
</dbReference>
<feature type="compositionally biased region" description="Low complexity" evidence="1">
    <location>
        <begin position="150"/>
        <end position="160"/>
    </location>
</feature>
<evidence type="ECO:0000313" key="3">
    <source>
        <dbReference type="Proteomes" id="UP001183604"/>
    </source>
</evidence>
<feature type="compositionally biased region" description="Low complexity" evidence="1">
    <location>
        <begin position="93"/>
        <end position="105"/>
    </location>
</feature>
<feature type="region of interest" description="Disordered" evidence="1">
    <location>
        <begin position="1"/>
        <end position="118"/>
    </location>
</feature>
<feature type="region of interest" description="Disordered" evidence="1">
    <location>
        <begin position="173"/>
        <end position="253"/>
    </location>
</feature>
<evidence type="ECO:0000256" key="1">
    <source>
        <dbReference type="SAM" id="MobiDB-lite"/>
    </source>
</evidence>
<gene>
    <name evidence="2" type="ORF">J2S69_004833</name>
</gene>
<dbReference type="Proteomes" id="UP001183604">
    <property type="component" value="Unassembled WGS sequence"/>
</dbReference>
<protein>
    <submittedName>
        <fullName evidence="2">Uncharacterized protein</fullName>
    </submittedName>
</protein>
<feature type="compositionally biased region" description="Basic residues" evidence="1">
    <location>
        <begin position="198"/>
        <end position="208"/>
    </location>
</feature>
<feature type="compositionally biased region" description="Basic residues" evidence="1">
    <location>
        <begin position="21"/>
        <end position="47"/>
    </location>
</feature>
<proteinExistence type="predicted"/>
<feature type="compositionally biased region" description="Basic and acidic residues" evidence="1">
    <location>
        <begin position="185"/>
        <end position="197"/>
    </location>
</feature>
<comment type="caution">
    <text evidence="2">The sequence shown here is derived from an EMBL/GenBank/DDBJ whole genome shotgun (WGS) entry which is preliminary data.</text>
</comment>